<protein>
    <submittedName>
        <fullName evidence="2">Uncharacterized protein</fullName>
    </submittedName>
</protein>
<feature type="region of interest" description="Disordered" evidence="1">
    <location>
        <begin position="28"/>
        <end position="70"/>
    </location>
</feature>
<feature type="region of interest" description="Disordered" evidence="1">
    <location>
        <begin position="518"/>
        <end position="542"/>
    </location>
</feature>
<gene>
    <name evidence="2" type="ORF">TSPGSL018_11323</name>
</gene>
<feature type="compositionally biased region" description="Low complexity" evidence="1">
    <location>
        <begin position="350"/>
        <end position="377"/>
    </location>
</feature>
<feature type="compositionally biased region" description="Polar residues" evidence="1">
    <location>
        <begin position="137"/>
        <end position="151"/>
    </location>
</feature>
<feature type="region of interest" description="Disordered" evidence="1">
    <location>
        <begin position="436"/>
        <end position="478"/>
    </location>
</feature>
<feature type="region of interest" description="Disordered" evidence="1">
    <location>
        <begin position="348"/>
        <end position="377"/>
    </location>
</feature>
<dbReference type="AlphaFoldDB" id="A0A061R5V8"/>
<evidence type="ECO:0000313" key="2">
    <source>
        <dbReference type="EMBL" id="JAC67383.1"/>
    </source>
</evidence>
<sequence>MSHPSPGGLPSPSQVDIPALMARLAGLESRLAENGSDPFSNAENPSGSASGGGEALGPLPAQSSAVLQRPWEKRGFEQMESNEQLLSRLSQLESRMMMLEGQGRPGTAPPPQAAARGQPLSRPHQPAPCIRPFAPEPQTQNGASLAPNSGSPWHHLPIPGGVFLDGAQQVGSPFMPAPSHAAALPSFGSLPIPDPPGMLSPSSGLLRPGQAGLALLARLAALDARLEAEMSSTAGSSGVCQPGASPADLDLHQLSSGHASLMYALAALETKLHQAGDETRKEEEEQQHQEHWDMRQLVSRLSADFYSSRAEWAANAHELVRRIAEIEPQTRPSEPSGSGAFASLMRLAESAEQPQNAQSPAEAAATPAAAAAANTDASPETVVHSLAALQSENGLKLLNQHIRRQRSRKRSRKAWQPRLTLGDRVLDLSAGSSLQPAVERAAGNSEAQTPRRPLPSLPAMPLPLAGASPQPPAPPPGGARLFSTPGSLPPPLSICMPVSVGSSNLEIAALCSSQPEPRSIAGAVPPDASGPAAPTGADGRDSDRAELLAKLAEVQSQLAALQSSGGELDRSALGSILAQLNSLHSQLASKSGDGGAGAE</sequence>
<proteinExistence type="predicted"/>
<evidence type="ECO:0000256" key="1">
    <source>
        <dbReference type="SAM" id="MobiDB-lite"/>
    </source>
</evidence>
<organism evidence="2">
    <name type="scientific">Tetraselmis sp. GSL018</name>
    <dbReference type="NCBI Taxonomy" id="582737"/>
    <lineage>
        <taxon>Eukaryota</taxon>
        <taxon>Viridiplantae</taxon>
        <taxon>Chlorophyta</taxon>
        <taxon>core chlorophytes</taxon>
        <taxon>Chlorodendrophyceae</taxon>
        <taxon>Chlorodendrales</taxon>
        <taxon>Chlorodendraceae</taxon>
        <taxon>Tetraselmis</taxon>
    </lineage>
</organism>
<feature type="region of interest" description="Disordered" evidence="1">
    <location>
        <begin position="100"/>
        <end position="152"/>
    </location>
</feature>
<name>A0A061R5V8_9CHLO</name>
<feature type="compositionally biased region" description="Pro residues" evidence="1">
    <location>
        <begin position="452"/>
        <end position="461"/>
    </location>
</feature>
<reference evidence="2" key="1">
    <citation type="submission" date="2014-05" db="EMBL/GenBank/DDBJ databases">
        <title>The transcriptome of the halophilic microalga Tetraselmis sp. GSL018 isolated from the Great Salt Lake, Utah.</title>
        <authorList>
            <person name="Jinkerson R.E."/>
            <person name="D'Adamo S."/>
            <person name="Posewitz M.C."/>
        </authorList>
    </citation>
    <scope>NUCLEOTIDE SEQUENCE</scope>
    <source>
        <strain evidence="2">GSL018</strain>
    </source>
</reference>
<accession>A0A061R5V8</accession>
<dbReference type="EMBL" id="GBEZ01019133">
    <property type="protein sequence ID" value="JAC67383.1"/>
    <property type="molecule type" value="Transcribed_RNA"/>
</dbReference>